<gene>
    <name evidence="2" type="ORF">KL771_21375</name>
</gene>
<evidence type="ECO:0000313" key="3">
    <source>
        <dbReference type="Proteomes" id="UP000766595"/>
    </source>
</evidence>
<proteinExistence type="predicted"/>
<evidence type="ECO:0000256" key="1">
    <source>
        <dbReference type="SAM" id="Phobius"/>
    </source>
</evidence>
<sequence>MSESKTSFRSILFVAVMVGAVRMLSHTAGIDLAGAVGGAIVNFKNRVIELGSDSHFAVTTILTPILTRPLVLSGLAALAVLGLWGWQHRLREARRTGRRQSKA</sequence>
<dbReference type="EMBL" id="JAHHZF010000011">
    <property type="protein sequence ID" value="MBT9292029.1"/>
    <property type="molecule type" value="Genomic_DNA"/>
</dbReference>
<evidence type="ECO:0000313" key="2">
    <source>
        <dbReference type="EMBL" id="MBT9292029.1"/>
    </source>
</evidence>
<comment type="caution">
    <text evidence="2">The sequence shown here is derived from an EMBL/GenBank/DDBJ whole genome shotgun (WGS) entry which is preliminary data.</text>
</comment>
<organism evidence="2 3">
    <name type="scientific">Prosthecodimorpha staleyi</name>
    <dbReference type="NCBI Taxonomy" id="2840188"/>
    <lineage>
        <taxon>Bacteria</taxon>
        <taxon>Pseudomonadati</taxon>
        <taxon>Pseudomonadota</taxon>
        <taxon>Alphaproteobacteria</taxon>
        <taxon>Hyphomicrobiales</taxon>
        <taxon>Ancalomicrobiaceae</taxon>
        <taxon>Prosthecodimorpha</taxon>
    </lineage>
</organism>
<keyword evidence="3" id="KW-1185">Reference proteome</keyword>
<protein>
    <submittedName>
        <fullName evidence="2">Uncharacterized protein</fullName>
    </submittedName>
</protein>
<dbReference type="RefSeq" id="WP_261970544.1">
    <property type="nucleotide sequence ID" value="NZ_JAHHZF010000011.1"/>
</dbReference>
<dbReference type="AlphaFoldDB" id="A0A947D8H2"/>
<feature type="transmembrane region" description="Helical" evidence="1">
    <location>
        <begin position="61"/>
        <end position="86"/>
    </location>
</feature>
<feature type="transmembrane region" description="Helical" evidence="1">
    <location>
        <begin position="12"/>
        <end position="41"/>
    </location>
</feature>
<keyword evidence="1" id="KW-0472">Membrane</keyword>
<name>A0A947D8H2_9HYPH</name>
<reference evidence="2 3" key="1">
    <citation type="submission" date="2021-06" db="EMBL/GenBank/DDBJ databases">
        <authorList>
            <person name="Grouzdev D.S."/>
            <person name="Koziaeva V."/>
        </authorList>
    </citation>
    <scope>NUCLEOTIDE SEQUENCE [LARGE SCALE GENOMIC DNA]</scope>
    <source>
        <strain evidence="2 3">22</strain>
    </source>
</reference>
<keyword evidence="1" id="KW-1133">Transmembrane helix</keyword>
<keyword evidence="1" id="KW-0812">Transmembrane</keyword>
<accession>A0A947D8H2</accession>
<dbReference type="Proteomes" id="UP000766595">
    <property type="component" value="Unassembled WGS sequence"/>
</dbReference>